<dbReference type="InterPro" id="IPR031825">
    <property type="entry name" value="RXLR"/>
</dbReference>
<dbReference type="Proteomes" id="UP000434957">
    <property type="component" value="Unassembled WGS sequence"/>
</dbReference>
<dbReference type="Proteomes" id="UP000429607">
    <property type="component" value="Unassembled WGS sequence"/>
</dbReference>
<keyword evidence="10" id="KW-1185">Reference proteome</keyword>
<evidence type="ECO:0000313" key="6">
    <source>
        <dbReference type="EMBL" id="KAE8981267.1"/>
    </source>
</evidence>
<comment type="caution">
    <text evidence="6">The sequence shown here is derived from an EMBL/GenBank/DDBJ whole genome shotgun (WGS) entry which is preliminary data.</text>
</comment>
<evidence type="ECO:0000313" key="10">
    <source>
        <dbReference type="Proteomes" id="UP000434957"/>
    </source>
</evidence>
<dbReference type="OrthoDB" id="126213at2759"/>
<comment type="function">
    <text evidence="5">Effector that suppresses plant defense responses during pathogen infection.</text>
</comment>
<protein>
    <recommendedName>
        <fullName evidence="5">RxLR effector protein</fullName>
    </recommendedName>
</protein>
<dbReference type="EMBL" id="QXFV01002841">
    <property type="protein sequence ID" value="KAE8982759.1"/>
    <property type="molecule type" value="Genomic_DNA"/>
</dbReference>
<comment type="similarity">
    <text evidence="2 5">Belongs to the RxLR effector family.</text>
</comment>
<evidence type="ECO:0000313" key="7">
    <source>
        <dbReference type="EMBL" id="KAE8982759.1"/>
    </source>
</evidence>
<organism evidence="6 11">
    <name type="scientific">Phytophthora rubi</name>
    <dbReference type="NCBI Taxonomy" id="129364"/>
    <lineage>
        <taxon>Eukaryota</taxon>
        <taxon>Sar</taxon>
        <taxon>Stramenopiles</taxon>
        <taxon>Oomycota</taxon>
        <taxon>Peronosporomycetes</taxon>
        <taxon>Peronosporales</taxon>
        <taxon>Peronosporaceae</taxon>
        <taxon>Phytophthora</taxon>
    </lineage>
</organism>
<keyword evidence="3 5" id="KW-0964">Secreted</keyword>
<sequence length="163" mass="18077">MRLLLWVLLATLLTLLSSTNASSSKLSNKPDAANVDSTFAVPATYPGYNGKLSRGLRADAREVAVNDDSVEEERAFSVSNILKRGTQALRTRLSAQAQKLLDYIVTRAFIHAYKKGTTPATLRARMMGENNHLVGEYKIWYDKVRATGKFPKVHATVKLPKKL</sequence>
<dbReference type="Pfam" id="PF16810">
    <property type="entry name" value="RXLR"/>
    <property type="match status" value="1"/>
</dbReference>
<gene>
    <name evidence="7" type="ORF">PR001_g23634</name>
    <name evidence="6" type="ORF">PR002_g23875</name>
    <name evidence="8" type="ORF">PR003_g24668</name>
</gene>
<evidence type="ECO:0000313" key="9">
    <source>
        <dbReference type="Proteomes" id="UP000429607"/>
    </source>
</evidence>
<feature type="chain" id="PRO_5033920146" description="RxLR effector protein" evidence="5">
    <location>
        <begin position="22"/>
        <end position="163"/>
    </location>
</feature>
<comment type="domain">
    <text evidence="5">The RxLR-dEER motif acts to carry the protein into the host cell cytoplasm through binding to cell surface phosphatidylinositol-3-phosphate.</text>
</comment>
<evidence type="ECO:0000256" key="2">
    <source>
        <dbReference type="ARBA" id="ARBA00010400"/>
    </source>
</evidence>
<evidence type="ECO:0000256" key="1">
    <source>
        <dbReference type="ARBA" id="ARBA00004613"/>
    </source>
</evidence>
<evidence type="ECO:0000313" key="8">
    <source>
        <dbReference type="EMBL" id="KAE9292799.1"/>
    </source>
</evidence>
<accession>A0A6A3IGZ4</accession>
<dbReference type="Proteomes" id="UP000435112">
    <property type="component" value="Unassembled WGS sequence"/>
</dbReference>
<name>A0A6A3IGZ4_9STRA</name>
<evidence type="ECO:0000313" key="11">
    <source>
        <dbReference type="Proteomes" id="UP000435112"/>
    </source>
</evidence>
<feature type="signal peptide" evidence="5">
    <location>
        <begin position="1"/>
        <end position="21"/>
    </location>
</feature>
<dbReference type="AlphaFoldDB" id="A0A6A3IGZ4"/>
<evidence type="ECO:0000256" key="5">
    <source>
        <dbReference type="RuleBase" id="RU367124"/>
    </source>
</evidence>
<dbReference type="GO" id="GO:0005576">
    <property type="term" value="C:extracellular region"/>
    <property type="evidence" value="ECO:0007669"/>
    <property type="project" value="UniProtKB-SubCell"/>
</dbReference>
<reference evidence="9 11" key="1">
    <citation type="submission" date="2018-09" db="EMBL/GenBank/DDBJ databases">
        <title>Genomic investigation of the strawberry pathogen Phytophthora fragariae indicates pathogenicity is determined by transcriptional variation in three key races.</title>
        <authorList>
            <person name="Adams T.M."/>
            <person name="Armitage A.D."/>
            <person name="Sobczyk M.K."/>
            <person name="Bates H.J."/>
            <person name="Dunwell J.M."/>
            <person name="Nellist C.F."/>
            <person name="Harrison R.J."/>
        </authorList>
    </citation>
    <scope>NUCLEOTIDE SEQUENCE [LARGE SCALE GENOMIC DNA]</scope>
    <source>
        <strain evidence="7 9">SCRP249</strain>
        <strain evidence="6 11">SCRP324</strain>
        <strain evidence="8 10">SCRP333</strain>
    </source>
</reference>
<evidence type="ECO:0000256" key="4">
    <source>
        <dbReference type="ARBA" id="ARBA00022729"/>
    </source>
</evidence>
<keyword evidence="4 5" id="KW-0732">Signal</keyword>
<dbReference type="EMBL" id="QXFU01002812">
    <property type="protein sequence ID" value="KAE8981267.1"/>
    <property type="molecule type" value="Genomic_DNA"/>
</dbReference>
<proteinExistence type="inferred from homology"/>
<comment type="subcellular location">
    <subcellularLocation>
        <location evidence="1 5">Secreted</location>
    </subcellularLocation>
</comment>
<dbReference type="EMBL" id="QXFT01002814">
    <property type="protein sequence ID" value="KAE9292799.1"/>
    <property type="molecule type" value="Genomic_DNA"/>
</dbReference>
<evidence type="ECO:0000256" key="3">
    <source>
        <dbReference type="ARBA" id="ARBA00022525"/>
    </source>
</evidence>